<keyword evidence="1" id="KW-0472">Membrane</keyword>
<feature type="transmembrane region" description="Helical" evidence="1">
    <location>
        <begin position="76"/>
        <end position="99"/>
    </location>
</feature>
<feature type="transmembrane region" description="Helical" evidence="1">
    <location>
        <begin position="151"/>
        <end position="170"/>
    </location>
</feature>
<keyword evidence="1" id="KW-0812">Transmembrane</keyword>
<reference evidence="2" key="1">
    <citation type="submission" date="2016-08" db="EMBL/GenBank/DDBJ databases">
        <authorList>
            <person name="Seilhamer J.J."/>
        </authorList>
    </citation>
    <scope>NUCLEOTIDE SEQUENCE</scope>
    <source>
        <strain evidence="2">86</strain>
    </source>
</reference>
<name>A0A212LQW2_9FIRM</name>
<protein>
    <submittedName>
        <fullName evidence="2">Uncharacterized protein</fullName>
    </submittedName>
</protein>
<evidence type="ECO:0000256" key="1">
    <source>
        <dbReference type="SAM" id="Phobius"/>
    </source>
</evidence>
<proteinExistence type="predicted"/>
<feature type="transmembrane region" description="Helical" evidence="1">
    <location>
        <begin position="44"/>
        <end position="64"/>
    </location>
</feature>
<feature type="transmembrane region" description="Helical" evidence="1">
    <location>
        <begin position="12"/>
        <end position="32"/>
    </location>
</feature>
<accession>A0A212LQW2</accession>
<evidence type="ECO:0000313" key="2">
    <source>
        <dbReference type="EMBL" id="SCM79902.1"/>
    </source>
</evidence>
<dbReference type="AlphaFoldDB" id="A0A212LQW2"/>
<gene>
    <name evidence="2" type="ORF">KL86SPO_30149</name>
</gene>
<feature type="transmembrane region" description="Helical" evidence="1">
    <location>
        <begin position="119"/>
        <end position="139"/>
    </location>
</feature>
<keyword evidence="1" id="KW-1133">Transmembrane helix</keyword>
<dbReference type="RefSeq" id="WP_288183610.1">
    <property type="nucleotide sequence ID" value="NZ_LT608335.1"/>
</dbReference>
<organism evidence="2">
    <name type="scientific">uncultured Sporomusa sp</name>
    <dbReference type="NCBI Taxonomy" id="307249"/>
    <lineage>
        <taxon>Bacteria</taxon>
        <taxon>Bacillati</taxon>
        <taxon>Bacillota</taxon>
        <taxon>Negativicutes</taxon>
        <taxon>Selenomonadales</taxon>
        <taxon>Sporomusaceae</taxon>
        <taxon>Sporomusa</taxon>
        <taxon>environmental samples</taxon>
    </lineage>
</organism>
<dbReference type="EMBL" id="FMJE01000003">
    <property type="protein sequence ID" value="SCM79902.1"/>
    <property type="molecule type" value="Genomic_DNA"/>
</dbReference>
<sequence length="210" mass="24438">MSIQKKQLFTRKIFPTTWVSLFLAVLLFPLGLFLPEWCGWENGLIENSQVAILIFGAFLSWRLAHHNRDDRQIHNLCLWMIVVWLMMVGRELSWGRVFFEPITTGPEGPTFPSIHAIWYGRYVYPVLTVIIISTLIGLWRNFNWEHIKQKVYISTIDGVLLIIAAIASQLIFERNLILLLKPYSQVLEELSELIVYWCMVSILMANGSKK</sequence>